<comment type="caution">
    <text evidence="1">The sequence shown here is derived from an EMBL/GenBank/DDBJ whole genome shotgun (WGS) entry which is preliminary data.</text>
</comment>
<reference evidence="1" key="1">
    <citation type="submission" date="2023-06" db="EMBL/GenBank/DDBJ databases">
        <title>Genomic of Agaribacillus aureum.</title>
        <authorList>
            <person name="Wang G."/>
        </authorList>
    </citation>
    <scope>NUCLEOTIDE SEQUENCE</scope>
    <source>
        <strain evidence="1">BMA12</strain>
    </source>
</reference>
<proteinExistence type="predicted"/>
<sequence>MKNPTIIDIPVKMEKFYGKGKMLHPTTQIIEEAIRTIPTGMVATIETLCRRLAKDFETDVTCPMRTGNAIKKIVEKYVGEMVDEDLPFWRVVKNDKKVINSKAHEYCAARLEDEGFKLSYTKSGDIRIDLDPEKVYHF</sequence>
<name>A0ABT8LFT9_9BACT</name>
<dbReference type="Proteomes" id="UP001172083">
    <property type="component" value="Unassembled WGS sequence"/>
</dbReference>
<dbReference type="RefSeq" id="WP_346760564.1">
    <property type="nucleotide sequence ID" value="NZ_JAUJEB010000006.1"/>
</dbReference>
<gene>
    <name evidence="1" type="ORF">QQ020_24310</name>
</gene>
<protein>
    <submittedName>
        <fullName evidence="1">MGMT family protein</fullName>
    </submittedName>
</protein>
<dbReference type="EMBL" id="JAUJEB010000006">
    <property type="protein sequence ID" value="MDN5215226.1"/>
    <property type="molecule type" value="Genomic_DNA"/>
</dbReference>
<organism evidence="1 2">
    <name type="scientific">Agaribacillus aureus</name>
    <dbReference type="NCBI Taxonomy" id="3051825"/>
    <lineage>
        <taxon>Bacteria</taxon>
        <taxon>Pseudomonadati</taxon>
        <taxon>Bacteroidota</taxon>
        <taxon>Cytophagia</taxon>
        <taxon>Cytophagales</taxon>
        <taxon>Splendidivirgaceae</taxon>
        <taxon>Agaribacillus</taxon>
    </lineage>
</organism>
<evidence type="ECO:0000313" key="2">
    <source>
        <dbReference type="Proteomes" id="UP001172083"/>
    </source>
</evidence>
<dbReference type="InterPro" id="IPR036388">
    <property type="entry name" value="WH-like_DNA-bd_sf"/>
</dbReference>
<accession>A0ABT8LFT9</accession>
<evidence type="ECO:0000313" key="1">
    <source>
        <dbReference type="EMBL" id="MDN5215226.1"/>
    </source>
</evidence>
<keyword evidence="2" id="KW-1185">Reference proteome</keyword>
<dbReference type="Gene3D" id="1.10.10.10">
    <property type="entry name" value="Winged helix-like DNA-binding domain superfamily/Winged helix DNA-binding domain"/>
    <property type="match status" value="1"/>
</dbReference>